<dbReference type="PANTHER" id="PTHR30419:SF30">
    <property type="entry name" value="LYSR FAMILY TRANSCRIPTIONAL REGULATOR"/>
    <property type="match status" value="1"/>
</dbReference>
<dbReference type="GO" id="GO:0003677">
    <property type="term" value="F:DNA binding"/>
    <property type="evidence" value="ECO:0007669"/>
    <property type="project" value="UniProtKB-KW"/>
</dbReference>
<dbReference type="InterPro" id="IPR036390">
    <property type="entry name" value="WH_DNA-bd_sf"/>
</dbReference>
<sequence length="316" mass="34520">MKLHQLRTLAAIADAGGIRGAARTLDASPAAITKSLRQLEELVQMPLVTRTSSGVTLTEYGQTLLVHARLVIGQMTRAREAVDAMRGAAHGKLSIAITPWLAMTFLPETIRRFSLRMPDIRLELFEGLLKIANPRLRDGSLDFFIGRPMPGDLGVEFNYRPLFSSSCAVVVRQGHPLANCRSLGDLCGLDWLLTLDPSDDGRHAENMFERNHCSVPRRIHLAHSFAIAIALLQQSDMASVIPWPLAELCAAREGLCAVPVREQLEDAAVGLISRSGHPLSAVSECFIQCLVESVHDAQHSASPDTRNVLKSVDVLI</sequence>
<dbReference type="Gene3D" id="1.10.10.10">
    <property type="entry name" value="Winged helix-like DNA-binding domain superfamily/Winged helix DNA-binding domain"/>
    <property type="match status" value="1"/>
</dbReference>
<gene>
    <name evidence="6" type="ORF">L5014_26115</name>
</gene>
<dbReference type="GO" id="GO:0005829">
    <property type="term" value="C:cytosol"/>
    <property type="evidence" value="ECO:0007669"/>
    <property type="project" value="TreeGrafter"/>
</dbReference>
<dbReference type="PANTHER" id="PTHR30419">
    <property type="entry name" value="HTH-TYPE TRANSCRIPTIONAL REGULATOR YBHD"/>
    <property type="match status" value="1"/>
</dbReference>
<keyword evidence="2" id="KW-0805">Transcription regulation</keyword>
<proteinExistence type="inferred from homology"/>
<reference evidence="6" key="1">
    <citation type="submission" date="2022-01" db="EMBL/GenBank/DDBJ databases">
        <title>Genome sequence and assembly of Parabukholderia sp. RG36.</title>
        <authorList>
            <person name="Chhetri G."/>
        </authorList>
    </citation>
    <scope>NUCLEOTIDE SEQUENCE</scope>
    <source>
        <strain evidence="6">RG36</strain>
    </source>
</reference>
<keyword evidence="3" id="KW-0238">DNA-binding</keyword>
<dbReference type="InterPro" id="IPR000847">
    <property type="entry name" value="LysR_HTH_N"/>
</dbReference>
<organism evidence="6 7">
    <name type="scientific">Paraburkholderia tagetis</name>
    <dbReference type="NCBI Taxonomy" id="2913261"/>
    <lineage>
        <taxon>Bacteria</taxon>
        <taxon>Pseudomonadati</taxon>
        <taxon>Pseudomonadota</taxon>
        <taxon>Betaproteobacteria</taxon>
        <taxon>Burkholderiales</taxon>
        <taxon>Burkholderiaceae</taxon>
        <taxon>Paraburkholderia</taxon>
    </lineage>
</organism>
<dbReference type="Pfam" id="PF03466">
    <property type="entry name" value="LysR_substrate"/>
    <property type="match status" value="1"/>
</dbReference>
<evidence type="ECO:0000259" key="5">
    <source>
        <dbReference type="PROSITE" id="PS50931"/>
    </source>
</evidence>
<dbReference type="GO" id="GO:0003700">
    <property type="term" value="F:DNA-binding transcription factor activity"/>
    <property type="evidence" value="ECO:0007669"/>
    <property type="project" value="InterPro"/>
</dbReference>
<evidence type="ECO:0000256" key="3">
    <source>
        <dbReference type="ARBA" id="ARBA00023125"/>
    </source>
</evidence>
<feature type="domain" description="HTH lysR-type" evidence="5">
    <location>
        <begin position="1"/>
        <end position="58"/>
    </location>
</feature>
<evidence type="ECO:0000256" key="1">
    <source>
        <dbReference type="ARBA" id="ARBA00009437"/>
    </source>
</evidence>
<dbReference type="SUPFAM" id="SSF46785">
    <property type="entry name" value="Winged helix' DNA-binding domain"/>
    <property type="match status" value="1"/>
</dbReference>
<dbReference type="InterPro" id="IPR050950">
    <property type="entry name" value="HTH-type_LysR_regulators"/>
</dbReference>
<comment type="similarity">
    <text evidence="1">Belongs to the LysR transcriptional regulatory family.</text>
</comment>
<dbReference type="Gene3D" id="3.40.190.290">
    <property type="match status" value="1"/>
</dbReference>
<dbReference type="SUPFAM" id="SSF53850">
    <property type="entry name" value="Periplasmic binding protein-like II"/>
    <property type="match status" value="1"/>
</dbReference>
<dbReference type="RefSeq" id="WP_238466692.1">
    <property type="nucleotide sequence ID" value="NZ_JAKLJA010000027.1"/>
</dbReference>
<comment type="caution">
    <text evidence="6">The sequence shown here is derived from an EMBL/GenBank/DDBJ whole genome shotgun (WGS) entry which is preliminary data.</text>
</comment>
<dbReference type="Pfam" id="PF00126">
    <property type="entry name" value="HTH_1"/>
    <property type="match status" value="1"/>
</dbReference>
<evidence type="ECO:0000313" key="7">
    <source>
        <dbReference type="Proteomes" id="UP001139308"/>
    </source>
</evidence>
<keyword evidence="7" id="KW-1185">Reference proteome</keyword>
<name>A0A9X1RUL9_9BURK</name>
<accession>A0A9X1RUL9</accession>
<evidence type="ECO:0000256" key="2">
    <source>
        <dbReference type="ARBA" id="ARBA00023015"/>
    </source>
</evidence>
<keyword evidence="4" id="KW-0804">Transcription</keyword>
<dbReference type="InterPro" id="IPR005119">
    <property type="entry name" value="LysR_subst-bd"/>
</dbReference>
<dbReference type="AlphaFoldDB" id="A0A9X1RUL9"/>
<dbReference type="InterPro" id="IPR036388">
    <property type="entry name" value="WH-like_DNA-bd_sf"/>
</dbReference>
<dbReference type="EMBL" id="JAKLJA010000027">
    <property type="protein sequence ID" value="MCG5076784.1"/>
    <property type="molecule type" value="Genomic_DNA"/>
</dbReference>
<dbReference type="Proteomes" id="UP001139308">
    <property type="component" value="Unassembled WGS sequence"/>
</dbReference>
<dbReference type="PROSITE" id="PS50931">
    <property type="entry name" value="HTH_LYSR"/>
    <property type="match status" value="1"/>
</dbReference>
<protein>
    <submittedName>
        <fullName evidence="6">LysR substrate-binding domain-containing protein</fullName>
    </submittedName>
</protein>
<evidence type="ECO:0000313" key="6">
    <source>
        <dbReference type="EMBL" id="MCG5076784.1"/>
    </source>
</evidence>
<evidence type="ECO:0000256" key="4">
    <source>
        <dbReference type="ARBA" id="ARBA00023163"/>
    </source>
</evidence>